<sequence length="87" mass="10125">MKKEHDLLERRGDVVAVIVSSSQKEERSCCRRNQTRRERNEKPNPKLEMSLTEIASSIDLVAKLILMNVIKEKDNTIELNDRMDSKL</sequence>
<keyword evidence="3" id="KW-1185">Reference proteome</keyword>
<name>A0AAD4W647_PRUDU</name>
<feature type="region of interest" description="Disordered" evidence="1">
    <location>
        <begin position="25"/>
        <end position="46"/>
    </location>
</feature>
<protein>
    <submittedName>
        <fullName evidence="2">Uncharacterized protein</fullName>
    </submittedName>
</protein>
<comment type="caution">
    <text evidence="2">The sequence shown here is derived from an EMBL/GenBank/DDBJ whole genome shotgun (WGS) entry which is preliminary data.</text>
</comment>
<organism evidence="2 3">
    <name type="scientific">Prunus dulcis</name>
    <name type="common">Almond</name>
    <name type="synonym">Amygdalus dulcis</name>
    <dbReference type="NCBI Taxonomy" id="3755"/>
    <lineage>
        <taxon>Eukaryota</taxon>
        <taxon>Viridiplantae</taxon>
        <taxon>Streptophyta</taxon>
        <taxon>Embryophyta</taxon>
        <taxon>Tracheophyta</taxon>
        <taxon>Spermatophyta</taxon>
        <taxon>Magnoliopsida</taxon>
        <taxon>eudicotyledons</taxon>
        <taxon>Gunneridae</taxon>
        <taxon>Pentapetalae</taxon>
        <taxon>rosids</taxon>
        <taxon>fabids</taxon>
        <taxon>Rosales</taxon>
        <taxon>Rosaceae</taxon>
        <taxon>Amygdaloideae</taxon>
        <taxon>Amygdaleae</taxon>
        <taxon>Prunus</taxon>
    </lineage>
</organism>
<dbReference type="Proteomes" id="UP001054821">
    <property type="component" value="Chromosome 3"/>
</dbReference>
<reference evidence="2 3" key="1">
    <citation type="journal article" date="2022" name="G3 (Bethesda)">
        <title>Whole-genome sequence and methylome profiling of the almond [Prunus dulcis (Mill.) D.A. Webb] cultivar 'Nonpareil'.</title>
        <authorList>
            <person name="D'Amico-Willman K.M."/>
            <person name="Ouma W.Z."/>
            <person name="Meulia T."/>
            <person name="Sideli G.M."/>
            <person name="Gradziel T.M."/>
            <person name="Fresnedo-Ramirez J."/>
        </authorList>
    </citation>
    <scope>NUCLEOTIDE SEQUENCE [LARGE SCALE GENOMIC DNA]</scope>
    <source>
        <strain evidence="2">Clone GOH B32 T37-40</strain>
    </source>
</reference>
<gene>
    <name evidence="2" type="ORF">L3X38_016891</name>
</gene>
<dbReference type="AlphaFoldDB" id="A0AAD4W647"/>
<dbReference type="EMBL" id="JAJFAZ020000003">
    <property type="protein sequence ID" value="KAI5337620.1"/>
    <property type="molecule type" value="Genomic_DNA"/>
</dbReference>
<evidence type="ECO:0000313" key="2">
    <source>
        <dbReference type="EMBL" id="KAI5337620.1"/>
    </source>
</evidence>
<evidence type="ECO:0000313" key="3">
    <source>
        <dbReference type="Proteomes" id="UP001054821"/>
    </source>
</evidence>
<accession>A0AAD4W647</accession>
<evidence type="ECO:0000256" key="1">
    <source>
        <dbReference type="SAM" id="MobiDB-lite"/>
    </source>
</evidence>
<proteinExistence type="predicted"/>
<feature type="compositionally biased region" description="Basic and acidic residues" evidence="1">
    <location>
        <begin position="25"/>
        <end position="45"/>
    </location>
</feature>